<name>A0A7T6XTM0_PENDI</name>
<feature type="region of interest" description="Disordered" evidence="1">
    <location>
        <begin position="961"/>
        <end position="1005"/>
    </location>
</feature>
<organism evidence="2 3">
    <name type="scientific">Penicillium digitatum</name>
    <name type="common">Green mold</name>
    <dbReference type="NCBI Taxonomy" id="36651"/>
    <lineage>
        <taxon>Eukaryota</taxon>
        <taxon>Fungi</taxon>
        <taxon>Dikarya</taxon>
        <taxon>Ascomycota</taxon>
        <taxon>Pezizomycotina</taxon>
        <taxon>Eurotiomycetes</taxon>
        <taxon>Eurotiomycetidae</taxon>
        <taxon>Eurotiales</taxon>
        <taxon>Aspergillaceae</taxon>
        <taxon>Penicillium</taxon>
    </lineage>
</organism>
<feature type="region of interest" description="Disordered" evidence="1">
    <location>
        <begin position="1102"/>
        <end position="1124"/>
    </location>
</feature>
<feature type="compositionally biased region" description="Polar residues" evidence="1">
    <location>
        <begin position="981"/>
        <end position="991"/>
    </location>
</feature>
<dbReference type="EMBL" id="CP060778">
    <property type="protein sequence ID" value="QQK47022.1"/>
    <property type="molecule type" value="Genomic_DNA"/>
</dbReference>
<feature type="compositionally biased region" description="Basic and acidic residues" evidence="1">
    <location>
        <begin position="1113"/>
        <end position="1124"/>
    </location>
</feature>
<gene>
    <name evidence="2" type="ORF">Pdw03_1920</name>
</gene>
<proteinExistence type="predicted"/>
<protein>
    <submittedName>
        <fullName evidence="2">C6 transcription factor</fullName>
    </submittedName>
</protein>
<reference evidence="2 3" key="1">
    <citation type="submission" date="2020-08" db="EMBL/GenBank/DDBJ databases">
        <title>The completed genome sequence of the pathogenic ascomycete fungus Penicillium digitatum.</title>
        <authorList>
            <person name="Wang M."/>
        </authorList>
    </citation>
    <scope>NUCLEOTIDE SEQUENCE [LARGE SCALE GENOMIC DNA]</scope>
    <source>
        <strain evidence="2 3">PdW03</strain>
    </source>
</reference>
<evidence type="ECO:0000256" key="1">
    <source>
        <dbReference type="SAM" id="MobiDB-lite"/>
    </source>
</evidence>
<dbReference type="VEuPathDB" id="FungiDB:PDIP_28790"/>
<accession>A0A7T6XTM0</accession>
<dbReference type="RefSeq" id="XP_014536340.2">
    <property type="nucleotide sequence ID" value="XM_014680854.2"/>
</dbReference>
<dbReference type="KEGG" id="pdp:PDIP_28790"/>
<feature type="compositionally biased region" description="Basic and acidic residues" evidence="1">
    <location>
        <begin position="961"/>
        <end position="970"/>
    </location>
</feature>
<dbReference type="Proteomes" id="UP000595662">
    <property type="component" value="Chromosome 5"/>
</dbReference>
<dbReference type="GeneID" id="26231199"/>
<sequence length="1124" mass="126945">MSRCLRPGRILPFGRRPAASRISFFPYRSEAHFSRPTWTQFTQKTRNDLREINFPDEVLFLRQYNLIKHPRLRHDQKRHIEEWMPLLRDCIPPRIAKSPDVVQPAGQPRRLRPLRESEHELDRTHALLGCLWDGRIHFEFHLLANLGFAHHEWSNVQALLNSLIDTYELLAPHMPPKHPSPGLDWNRPFRVRRRDESTSDPVSPITEEVSLSKLTGGTKSTSPWKWSHLKPIPSDNISLDTLTVEPAPRFFGERILAEILANLGSLVLFAARSRSVDSKHAMSCVFRTLARLHHAGMISDRVYQYPKPDASQIVFRPPALHLLSNSIMSVLSDAAWHEHETTVAAAAAGAGKPSPFIPYTPGIRELGPEIWLELILWCCVEHGFCRTGTLLVHQMTRFSEWKAESWAPLINDLDTVQQTNVSIEQSWRRPGQTVKPPTLKGQDKAPFNGLGYRTISSEVVASLRSGLANKAYVGMGDRGYLPEDLTNLSAPLTKLIDPPVSSRQELRPTNKFTNWHIARILASGCLKPSSDPVSFEHLLRSQNNVVPPWEGNELSLAQVLNGKTRAQFYDESAAMTGLIEFNLNYYARDKQSGRLFHEYAWLQNIADASKAQHIQKFFERISQASDEEASFLFDFKSFEPQDISQSSIPQLSCATFANLLDVATTTHAFDFGQQLLLDNDIDGPAIPQSAYRNQALAPSILRFAAATGNVELGERVIGSLAIPLSVNTIKSLVNFSIARKDWKRVVLMLNFLTEHRAKSWGYINIGVLASAVIRLDATVRHKTAAGTLTQVDTEDLNQATDILLRLFRGEWHANSTREKVRNFQLRTLSRMHRVLSVIPGPLPDILKQVEAPREITGRHKATLIPPTTFHEIFAAVVETQGAVAGKQLWDKVCVDWVSPKRQLQSPGGVARLLFSDERANSHGSPGWDADYINHVRSKATIADLNTVRILARSAVREYAESVKETTDGRLRGRNPSPKTPQPKTTDSLKTASSPSSPSSSSFVYDSTVPYSPSISRKEYPYQLKSGKMPQTELESILDFCLETFLKFGLPEDQVDIEIPGHMRRMQLRKVFSSPTRRPVRMRIKYNRSDPFMRSHWPKELAESLPKPELAPEPEPKWPCDNHKI</sequence>
<evidence type="ECO:0000313" key="2">
    <source>
        <dbReference type="EMBL" id="QQK47022.1"/>
    </source>
</evidence>
<evidence type="ECO:0000313" key="3">
    <source>
        <dbReference type="Proteomes" id="UP000595662"/>
    </source>
</evidence>
<feature type="compositionally biased region" description="Low complexity" evidence="1">
    <location>
        <begin position="992"/>
        <end position="1001"/>
    </location>
</feature>
<dbReference type="AlphaFoldDB" id="A0A7T6XTM0"/>